<dbReference type="InterPro" id="IPR000878">
    <property type="entry name" value="4pyrrol_Mease"/>
</dbReference>
<organism evidence="7">
    <name type="scientific">Candidatus Moduliflexus flocculans</name>
    <dbReference type="NCBI Taxonomy" id="1499966"/>
    <lineage>
        <taxon>Bacteria</taxon>
        <taxon>Candidatus Moduliflexota</taxon>
        <taxon>Candidatus Moduliflexia</taxon>
        <taxon>Candidatus Moduliflexales</taxon>
        <taxon>Candidatus Moduliflexaceae</taxon>
    </lineage>
</organism>
<dbReference type="Proteomes" id="UP000030700">
    <property type="component" value="Unassembled WGS sequence"/>
</dbReference>
<evidence type="ECO:0000256" key="4">
    <source>
        <dbReference type="ARBA" id="ARBA00022679"/>
    </source>
</evidence>
<reference evidence="7" key="1">
    <citation type="journal article" date="2015" name="PeerJ">
        <title>First genomic representation of candidate bacterial phylum KSB3 points to enhanced environmental sensing as a trigger of wastewater bulking.</title>
        <authorList>
            <person name="Sekiguchi Y."/>
            <person name="Ohashi A."/>
            <person name="Parks D.H."/>
            <person name="Yamauchi T."/>
            <person name="Tyson G.W."/>
            <person name="Hugenholtz P."/>
        </authorList>
    </citation>
    <scope>NUCLEOTIDE SEQUENCE [LARGE SCALE GENOMIC DNA]</scope>
</reference>
<dbReference type="CDD" id="cd11646">
    <property type="entry name" value="Precorrin_3B_C17_MT"/>
    <property type="match status" value="1"/>
</dbReference>
<dbReference type="Gene3D" id="3.30.950.10">
    <property type="entry name" value="Methyltransferase, Cobalt-precorrin-4 Transmethylase, Domain 2"/>
    <property type="match status" value="1"/>
</dbReference>
<keyword evidence="3 7" id="KW-0489">Methyltransferase</keyword>
<dbReference type="HOGENOM" id="CLU_047948_2_0_0"/>
<evidence type="ECO:0000256" key="5">
    <source>
        <dbReference type="ARBA" id="ARBA00022691"/>
    </source>
</evidence>
<evidence type="ECO:0000256" key="3">
    <source>
        <dbReference type="ARBA" id="ARBA00022603"/>
    </source>
</evidence>
<gene>
    <name evidence="7" type="ORF">U14_05095</name>
</gene>
<keyword evidence="2" id="KW-0169">Cobalamin biosynthesis</keyword>
<evidence type="ECO:0000313" key="8">
    <source>
        <dbReference type="Proteomes" id="UP000030700"/>
    </source>
</evidence>
<protein>
    <submittedName>
        <fullName evidence="7">Precorrin-3B C17-methyltransferase</fullName>
    </submittedName>
</protein>
<comment type="pathway">
    <text evidence="1">Cofactor biosynthesis; adenosylcobalamin biosynthesis.</text>
</comment>
<keyword evidence="4 7" id="KW-0808">Transferase</keyword>
<keyword evidence="5" id="KW-0949">S-adenosyl-L-methionine</keyword>
<dbReference type="InterPro" id="IPR051810">
    <property type="entry name" value="Precorrin_MeTrfase"/>
</dbReference>
<proteinExistence type="predicted"/>
<keyword evidence="8" id="KW-1185">Reference proteome</keyword>
<dbReference type="AlphaFoldDB" id="A0A081BQZ0"/>
<dbReference type="InterPro" id="IPR035996">
    <property type="entry name" value="4pyrrol_Methylase_sf"/>
</dbReference>
<dbReference type="UniPathway" id="UPA00148"/>
<dbReference type="Pfam" id="PF00590">
    <property type="entry name" value="TP_methylase"/>
    <property type="match status" value="1"/>
</dbReference>
<dbReference type="PANTHER" id="PTHR47036:SF1">
    <property type="entry name" value="COBALT-FACTOR III C(17)-METHYLTRANSFERASE-RELATED"/>
    <property type="match status" value="1"/>
</dbReference>
<accession>A0A081BQZ0</accession>
<name>A0A081BQZ0_9BACT</name>
<sequence length="239" mass="25736">MATLFLVGIGPGGREHLTLNAIDAFARSEVIVGYAFYLELIQEFLAGKTVVSSGMTQELDRCRQAIDFVKQGRNTSLISTGDPGLYGMAGPALELADGIDIKVIPGVSAAFAAAAEVGAPLMHDMCAISLSDLLTPWERILSRLEHAAQADFVIALYNPKSHGRPNHIEQAVEMLLRYKSPQTPVASVKNAGRSGAECRLTTLAAVEYDFIDMKTVVIIGNAHTYVKDGRMITPRGYAL</sequence>
<dbReference type="InterPro" id="IPR014776">
    <property type="entry name" value="4pyrrole_Mease_sub2"/>
</dbReference>
<dbReference type="GO" id="GO:0008168">
    <property type="term" value="F:methyltransferase activity"/>
    <property type="evidence" value="ECO:0007669"/>
    <property type="project" value="UniProtKB-KW"/>
</dbReference>
<dbReference type="GO" id="GO:0009236">
    <property type="term" value="P:cobalamin biosynthetic process"/>
    <property type="evidence" value="ECO:0007669"/>
    <property type="project" value="UniProtKB-UniPathway"/>
</dbReference>
<dbReference type="STRING" id="1499966.U14_05095"/>
<feature type="domain" description="Tetrapyrrole methylase" evidence="6">
    <location>
        <begin position="3"/>
        <end position="205"/>
    </location>
</feature>
<dbReference type="SUPFAM" id="SSF53790">
    <property type="entry name" value="Tetrapyrrole methylase"/>
    <property type="match status" value="1"/>
</dbReference>
<dbReference type="PANTHER" id="PTHR47036">
    <property type="entry name" value="COBALT-FACTOR III C(17)-METHYLTRANSFERASE-RELATED"/>
    <property type="match status" value="1"/>
</dbReference>
<evidence type="ECO:0000313" key="7">
    <source>
        <dbReference type="EMBL" id="GAK53821.1"/>
    </source>
</evidence>
<dbReference type="Gene3D" id="3.40.1010.10">
    <property type="entry name" value="Cobalt-precorrin-4 Transmethylase, Domain 1"/>
    <property type="match status" value="1"/>
</dbReference>
<dbReference type="InterPro" id="IPR006363">
    <property type="entry name" value="Cbl_synth_CobJ/CibH_dom"/>
</dbReference>
<dbReference type="InterPro" id="IPR014777">
    <property type="entry name" value="4pyrrole_Mease_sub1"/>
</dbReference>
<evidence type="ECO:0000256" key="2">
    <source>
        <dbReference type="ARBA" id="ARBA00022573"/>
    </source>
</evidence>
<evidence type="ECO:0000256" key="1">
    <source>
        <dbReference type="ARBA" id="ARBA00004953"/>
    </source>
</evidence>
<dbReference type="EMBL" id="DF820460">
    <property type="protein sequence ID" value="GAK53821.1"/>
    <property type="molecule type" value="Genomic_DNA"/>
</dbReference>
<dbReference type="GO" id="GO:0032259">
    <property type="term" value="P:methylation"/>
    <property type="evidence" value="ECO:0007669"/>
    <property type="project" value="UniProtKB-KW"/>
</dbReference>
<dbReference type="NCBIfam" id="TIGR01466">
    <property type="entry name" value="cobJ_cbiH"/>
    <property type="match status" value="1"/>
</dbReference>
<evidence type="ECO:0000259" key="6">
    <source>
        <dbReference type="Pfam" id="PF00590"/>
    </source>
</evidence>